<feature type="domain" description="TehB/YeaR-like" evidence="2">
    <location>
        <begin position="23"/>
        <end position="89"/>
    </location>
</feature>
<dbReference type="InterPro" id="IPR014710">
    <property type="entry name" value="RmlC-like_jellyroll"/>
</dbReference>
<dbReference type="PATRIC" id="fig|456.5.peg.2514"/>
<name>A0A0W0VDS1_9GAMM</name>
<organism evidence="3 4">
    <name type="scientific">Legionella jordanis</name>
    <dbReference type="NCBI Taxonomy" id="456"/>
    <lineage>
        <taxon>Bacteria</taxon>
        <taxon>Pseudomonadati</taxon>
        <taxon>Pseudomonadota</taxon>
        <taxon>Gammaproteobacteria</taxon>
        <taxon>Legionellales</taxon>
        <taxon>Legionellaceae</taxon>
        <taxon>Legionella</taxon>
    </lineage>
</organism>
<dbReference type="Pfam" id="PF03848">
    <property type="entry name" value="TehB"/>
    <property type="match status" value="1"/>
</dbReference>
<gene>
    <name evidence="3" type="ORF">Ljor_2335</name>
</gene>
<comment type="caution">
    <text evidence="3">The sequence shown here is derived from an EMBL/GenBank/DDBJ whole genome shotgun (WGS) entry which is preliminary data.</text>
</comment>
<dbReference type="PANTHER" id="PTHR43861">
    <property type="entry name" value="TRANS-ACONITATE 2-METHYLTRANSFERASE-RELATED"/>
    <property type="match status" value="1"/>
</dbReference>
<dbReference type="RefSeq" id="WP_058471727.1">
    <property type="nucleotide sequence ID" value="NZ_CAAAIC010000001.1"/>
</dbReference>
<dbReference type="EMBL" id="LNYJ01000011">
    <property type="protein sequence ID" value="KTD18029.1"/>
    <property type="molecule type" value="Genomic_DNA"/>
</dbReference>
<sequence>MLKETDLICYQENRFNHHSKLNFFLKKHSTKEGTWGTLKILKGDIELVFLNGNEEELWRHRLSAKHSLTIPPACWHKIMPLSAEFEFTLSFSCKPQRFFSKKYGLGEVHKDLFYVWQTYLSELKKLNILDVGCGSGRNLLYFALLGHSLTGLDANESALNTIQQIANHENFAEVQTKRVDLNEPLNLPDEAFNLVFSTVSIQFLQPERIPSLLLELQKATAEQGFHVLVFPIRSETFSLPPSFTFLPEKEALYHYYQDQGWSILEYKESVGQLHKKDELGKPIQGLFGLLVAQKIYR</sequence>
<dbReference type="Pfam" id="PF09313">
    <property type="entry name" value="TehB-like"/>
    <property type="match status" value="1"/>
</dbReference>
<proteinExistence type="predicted"/>
<dbReference type="AlphaFoldDB" id="A0A0W0VDS1"/>
<dbReference type="SUPFAM" id="SSF51197">
    <property type="entry name" value="Clavaminate synthase-like"/>
    <property type="match status" value="1"/>
</dbReference>
<dbReference type="SUPFAM" id="SSF53335">
    <property type="entry name" value="S-adenosyl-L-methionine-dependent methyltransferases"/>
    <property type="match status" value="1"/>
</dbReference>
<protein>
    <submittedName>
        <fullName evidence="3">Tellurite resistance protein TehB</fullName>
    </submittedName>
</protein>
<dbReference type="Gene3D" id="2.60.120.10">
    <property type="entry name" value="Jelly Rolls"/>
    <property type="match status" value="1"/>
</dbReference>
<evidence type="ECO:0000259" key="1">
    <source>
        <dbReference type="Pfam" id="PF03848"/>
    </source>
</evidence>
<accession>A0A0W0VDS1</accession>
<evidence type="ECO:0000259" key="2">
    <source>
        <dbReference type="Pfam" id="PF09313"/>
    </source>
</evidence>
<evidence type="ECO:0000313" key="4">
    <source>
        <dbReference type="Proteomes" id="UP000055035"/>
    </source>
</evidence>
<dbReference type="NCBIfam" id="NF008992">
    <property type="entry name" value="PRK12335.1"/>
    <property type="match status" value="1"/>
</dbReference>
<feature type="domain" description="Tellurite resistance methyltransferase TehB-like" evidence="1">
    <location>
        <begin position="91"/>
        <end position="284"/>
    </location>
</feature>
<reference evidence="3 4" key="1">
    <citation type="submission" date="2015-11" db="EMBL/GenBank/DDBJ databases">
        <title>Genomic analysis of 38 Legionella species identifies large and diverse effector repertoires.</title>
        <authorList>
            <person name="Burstein D."/>
            <person name="Amaro F."/>
            <person name="Zusman T."/>
            <person name="Lifshitz Z."/>
            <person name="Cohen O."/>
            <person name="Gilbert J.A."/>
            <person name="Pupko T."/>
            <person name="Shuman H.A."/>
            <person name="Segal G."/>
        </authorList>
    </citation>
    <scope>NUCLEOTIDE SEQUENCE [LARGE SCALE GENOMIC DNA]</scope>
    <source>
        <strain evidence="3 4">BL-540</strain>
    </source>
</reference>
<dbReference type="STRING" id="456.Ljor_2335"/>
<dbReference type="InterPro" id="IPR015985">
    <property type="entry name" value="TehB-like_dom"/>
</dbReference>
<dbReference type="OrthoDB" id="9804312at2"/>
<dbReference type="Proteomes" id="UP000055035">
    <property type="component" value="Unassembled WGS sequence"/>
</dbReference>
<dbReference type="PANTHER" id="PTHR43861:SF1">
    <property type="entry name" value="TRANS-ACONITATE 2-METHYLTRANSFERASE"/>
    <property type="match status" value="1"/>
</dbReference>
<dbReference type="CDD" id="cd02440">
    <property type="entry name" value="AdoMet_MTases"/>
    <property type="match status" value="1"/>
</dbReference>
<dbReference type="Gene3D" id="3.40.50.150">
    <property type="entry name" value="Vaccinia Virus protein VP39"/>
    <property type="match status" value="1"/>
</dbReference>
<dbReference type="InterPro" id="IPR015392">
    <property type="entry name" value="TehB/YeaR-like_dom"/>
</dbReference>
<keyword evidence="4" id="KW-1185">Reference proteome</keyword>
<evidence type="ECO:0000313" key="3">
    <source>
        <dbReference type="EMBL" id="KTD18029.1"/>
    </source>
</evidence>
<dbReference type="InterPro" id="IPR029063">
    <property type="entry name" value="SAM-dependent_MTases_sf"/>
</dbReference>